<dbReference type="PANTHER" id="PTHR22893">
    <property type="entry name" value="NADH OXIDOREDUCTASE-RELATED"/>
    <property type="match status" value="1"/>
</dbReference>
<dbReference type="AlphaFoldDB" id="A0A4U6XF03"/>
<dbReference type="FunFam" id="3.20.20.70:FF:000059">
    <property type="entry name" value="N-ethylmaleimide reductase, FMN-linked"/>
    <property type="match status" value="1"/>
</dbReference>
<evidence type="ECO:0000256" key="3">
    <source>
        <dbReference type="ARBA" id="ARBA00023002"/>
    </source>
</evidence>
<evidence type="ECO:0000256" key="2">
    <source>
        <dbReference type="ARBA" id="ARBA00005979"/>
    </source>
</evidence>
<reference evidence="5 6" key="1">
    <citation type="journal article" date="2019" name="PLoS ONE">
        <title>Comparative genome analysis indicates high evolutionary potential of pathogenicity genes in Colletotrichum tanaceti.</title>
        <authorList>
            <person name="Lelwala R.V."/>
            <person name="Korhonen P.K."/>
            <person name="Young N.D."/>
            <person name="Scott J.B."/>
            <person name="Ades P.A."/>
            <person name="Gasser R.B."/>
            <person name="Taylor P.W.J."/>
        </authorList>
    </citation>
    <scope>NUCLEOTIDE SEQUENCE [LARGE SCALE GENOMIC DNA]</scope>
    <source>
        <strain evidence="5">BRIP57314</strain>
    </source>
</reference>
<feature type="domain" description="NADH:flavin oxidoreductase/NADH oxidase N-terminal" evidence="4">
    <location>
        <begin position="202"/>
        <end position="552"/>
    </location>
</feature>
<dbReference type="InterPro" id="IPR001155">
    <property type="entry name" value="OxRdtase_FMN_N"/>
</dbReference>
<dbReference type="GO" id="GO:0016628">
    <property type="term" value="F:oxidoreductase activity, acting on the CH-CH group of donors, NAD or NADP as acceptor"/>
    <property type="evidence" value="ECO:0007669"/>
    <property type="project" value="UniProtKB-ARBA"/>
</dbReference>
<comment type="similarity">
    <text evidence="2">Belongs to the NADH:flavin oxidoreductase/NADH oxidase family.</text>
</comment>
<dbReference type="InterPro" id="IPR013785">
    <property type="entry name" value="Aldolase_TIM"/>
</dbReference>
<dbReference type="Proteomes" id="UP000310108">
    <property type="component" value="Unassembled WGS sequence"/>
</dbReference>
<comment type="caution">
    <text evidence="5">The sequence shown here is derived from an EMBL/GenBank/DDBJ whole genome shotgun (WGS) entry which is preliminary data.</text>
</comment>
<keyword evidence="6" id="KW-1185">Reference proteome</keyword>
<dbReference type="GO" id="GO:0010181">
    <property type="term" value="F:FMN binding"/>
    <property type="evidence" value="ECO:0007669"/>
    <property type="project" value="InterPro"/>
</dbReference>
<name>A0A4U6XF03_9PEZI</name>
<dbReference type="SUPFAM" id="SSF51395">
    <property type="entry name" value="FMN-linked oxidoreductases"/>
    <property type="match status" value="1"/>
</dbReference>
<dbReference type="Gene3D" id="3.20.20.70">
    <property type="entry name" value="Aldolase class I"/>
    <property type="match status" value="1"/>
</dbReference>
<protein>
    <submittedName>
        <fullName evidence="5">Putative 12-oxophytodienoate reductase 5</fullName>
    </submittedName>
</protein>
<dbReference type="STRING" id="1306861.A0A4U6XF03"/>
<gene>
    <name evidence="5" type="primary">OPR5</name>
    <name evidence="5" type="ORF">CTA1_9699</name>
</gene>
<evidence type="ECO:0000313" key="5">
    <source>
        <dbReference type="EMBL" id="TKW54438.1"/>
    </source>
</evidence>
<dbReference type="PANTHER" id="PTHR22893:SF93">
    <property type="entry name" value="HYPOTHETICAL OXIDOREDUCTASE (EUROFUNG)"/>
    <property type="match status" value="1"/>
</dbReference>
<accession>A0A4U6XF03</accession>
<dbReference type="InterPro" id="IPR045247">
    <property type="entry name" value="Oye-like"/>
</dbReference>
<dbReference type="Pfam" id="PF00724">
    <property type="entry name" value="Oxidored_FMN"/>
    <property type="match status" value="1"/>
</dbReference>
<comment type="cofactor">
    <cofactor evidence="1">
        <name>FMN</name>
        <dbReference type="ChEBI" id="CHEBI:58210"/>
    </cofactor>
</comment>
<evidence type="ECO:0000259" key="4">
    <source>
        <dbReference type="Pfam" id="PF00724"/>
    </source>
</evidence>
<evidence type="ECO:0000256" key="1">
    <source>
        <dbReference type="ARBA" id="ARBA00001917"/>
    </source>
</evidence>
<evidence type="ECO:0000313" key="6">
    <source>
        <dbReference type="Proteomes" id="UP000310108"/>
    </source>
</evidence>
<dbReference type="CDD" id="cd02933">
    <property type="entry name" value="OYE_like_FMN"/>
    <property type="match status" value="1"/>
</dbReference>
<sequence length="589" mass="64889">MYPSTTNFYITNPAFCKTTRLVSLRPADKFHKGSRSLIVSFTERDCDSRPTEASATVELSQHAEMLRCRCRCRHSRHHSREGGSKPISKKCWRGPGGFQRIGALQINSWAEEVERFPTPGTDTPGPTAHCLKPRKSVFGPVLKKTASSTMKPQKSVDEKQSLLPLSRTLANHDASATRLQQNVQRLSSSIMGSLASHRESSKLFTPLRLGEMNLEHRVIMSPLTRLRCPGSFPTPLVTEYYTQRATKGGLLITEGMHPSLMGGGYYGAPGMFAPEHVRAWKKVTEAVHAKGAFMACQLWHVGRAAVSISLGGRQPVSSSATNIGYFNRTTPGGQKVPNETARAMDLQDIKDTIDDFVHAAKCAIEAGFDCVEIASGNGYLLDQFLNSNVNLRTDAYGGTKENRARFPLEVLDAVIAAIGASKVSIRTSPWGTVWLPLDADPIANYRYALSEVEKRGVAYVCLTHPRTDLLLEEKTKMENMYAAIKSGKVAAAVEDLHLRHFLEVLKTTPVLASGSYDGENCFEEVEGGELDAVSFGRWFISNPDLVEKLRLGKRLTKWDPATFYASEAGSEGYTDYPFGEVKDEEAAKC</sequence>
<organism evidence="5 6">
    <name type="scientific">Colletotrichum tanaceti</name>
    <dbReference type="NCBI Taxonomy" id="1306861"/>
    <lineage>
        <taxon>Eukaryota</taxon>
        <taxon>Fungi</taxon>
        <taxon>Dikarya</taxon>
        <taxon>Ascomycota</taxon>
        <taxon>Pezizomycotina</taxon>
        <taxon>Sordariomycetes</taxon>
        <taxon>Hypocreomycetidae</taxon>
        <taxon>Glomerellales</taxon>
        <taxon>Glomerellaceae</taxon>
        <taxon>Colletotrichum</taxon>
        <taxon>Colletotrichum destructivum species complex</taxon>
    </lineage>
</organism>
<dbReference type="EMBL" id="PJEX01000137">
    <property type="protein sequence ID" value="TKW54438.1"/>
    <property type="molecule type" value="Genomic_DNA"/>
</dbReference>
<dbReference type="GO" id="GO:0005829">
    <property type="term" value="C:cytosol"/>
    <property type="evidence" value="ECO:0007669"/>
    <property type="project" value="UniProtKB-ARBA"/>
</dbReference>
<proteinExistence type="inferred from homology"/>
<keyword evidence="3" id="KW-0560">Oxidoreductase</keyword>